<dbReference type="GO" id="GO:0005886">
    <property type="term" value="C:plasma membrane"/>
    <property type="evidence" value="ECO:0007669"/>
    <property type="project" value="TreeGrafter"/>
</dbReference>
<evidence type="ECO:0000313" key="2">
    <source>
        <dbReference type="EMBL" id="EWS78611.1"/>
    </source>
</evidence>
<feature type="transmembrane region" description="Helical" evidence="1">
    <location>
        <begin position="302"/>
        <end position="324"/>
    </location>
</feature>
<evidence type="ECO:0000313" key="3">
    <source>
        <dbReference type="Proteomes" id="UP000020406"/>
    </source>
</evidence>
<feature type="transmembrane region" description="Helical" evidence="1">
    <location>
        <begin position="86"/>
        <end position="104"/>
    </location>
</feature>
<feature type="transmembrane region" description="Helical" evidence="1">
    <location>
        <begin position="169"/>
        <end position="192"/>
    </location>
</feature>
<dbReference type="PANTHER" id="PTHR23537">
    <property type="match status" value="1"/>
</dbReference>
<dbReference type="EMBL" id="JDSQ01000006">
    <property type="protein sequence ID" value="EWS78611.1"/>
    <property type="molecule type" value="Genomic_DNA"/>
</dbReference>
<dbReference type="Gene3D" id="1.20.1250.20">
    <property type="entry name" value="MFS general substrate transporter like domains"/>
    <property type="match status" value="1"/>
</dbReference>
<dbReference type="CDD" id="cd06180">
    <property type="entry name" value="MFS_YjiJ"/>
    <property type="match status" value="1"/>
</dbReference>
<keyword evidence="1" id="KW-1133">Transmembrane helix</keyword>
<feature type="transmembrane region" description="Helical" evidence="1">
    <location>
        <begin position="364"/>
        <end position="386"/>
    </location>
</feature>
<feature type="transmembrane region" description="Helical" evidence="1">
    <location>
        <begin position="110"/>
        <end position="131"/>
    </location>
</feature>
<comment type="caution">
    <text evidence="2">The sequence shown here is derived from an EMBL/GenBank/DDBJ whole genome shotgun (WGS) entry which is preliminary data.</text>
</comment>
<dbReference type="eggNOG" id="COG2814">
    <property type="taxonomic scope" value="Bacteria"/>
</dbReference>
<feature type="transmembrane region" description="Helical" evidence="1">
    <location>
        <begin position="278"/>
        <end position="296"/>
    </location>
</feature>
<dbReference type="AlphaFoldDB" id="Z9JLC4"/>
<dbReference type="PANTHER" id="PTHR23537:SF1">
    <property type="entry name" value="SUGAR TRANSPORTER"/>
    <property type="match status" value="1"/>
</dbReference>
<gene>
    <name evidence="2" type="ORF">AF72_05115</name>
</gene>
<sequence>MRAMEEKKIANNLNHFKTALFGMMILSLGIGIGRFLYTPILPVMLDEGYFTFSQLSYVASAHYTGYLLGSLLFSFGRLGNTSRTCLMLYGAAIVTNVLIFTMAFTNDFFLVMVIRFAAGVASAAMMIFGSITVMRHTLNVWVLASLYAGVGIGILLGNEYVVIGLRHGLNASGLWCGASFLSLILLLLLMLLTPRGCDGLRETGAPSARQEAFLWWQLAVLYSCAGFGYIIVATYLPLMAKTLTVPFFAEHLWSLVGLSIIPSCFAWLWAAHRWGTRRCLTINLLIQGCCVLLTLLSHTPLILVISCIGFGATFMGTTSLVIPLTRRLRAPHHINLVGLFTLTGVIGQILGPLLTGLLHSRSNAIAPAIICGATALFAAAGICQYCPDRKSISL</sequence>
<keyword evidence="1" id="KW-0812">Transmembrane</keyword>
<feature type="transmembrane region" description="Helical" evidence="1">
    <location>
        <begin position="213"/>
        <end position="232"/>
    </location>
</feature>
<feature type="transmembrane region" description="Helical" evidence="1">
    <location>
        <begin position="57"/>
        <end position="74"/>
    </location>
</feature>
<feature type="transmembrane region" description="Helical" evidence="1">
    <location>
        <begin position="336"/>
        <end position="358"/>
    </location>
</feature>
<name>Z9JLC4_9GAMM</name>
<dbReference type="InterPro" id="IPR010645">
    <property type="entry name" value="MFS_4"/>
</dbReference>
<dbReference type="PATRIC" id="fig|1444770.3.peg.1228"/>
<keyword evidence="1" id="KW-0472">Membrane</keyword>
<dbReference type="Pfam" id="PF06779">
    <property type="entry name" value="MFS_4"/>
    <property type="match status" value="1"/>
</dbReference>
<dbReference type="Proteomes" id="UP000020406">
    <property type="component" value="Unassembled WGS sequence"/>
</dbReference>
<dbReference type="SUPFAM" id="SSF103473">
    <property type="entry name" value="MFS general substrate transporter"/>
    <property type="match status" value="1"/>
</dbReference>
<protein>
    <submittedName>
        <fullName evidence="2">Uncharacterized protein</fullName>
    </submittedName>
</protein>
<dbReference type="KEGG" id="xtw:AB672_01265"/>
<organism evidence="2 3">
    <name type="scientific">Xylella taiwanensis</name>
    <dbReference type="NCBI Taxonomy" id="1444770"/>
    <lineage>
        <taxon>Bacteria</taxon>
        <taxon>Pseudomonadati</taxon>
        <taxon>Pseudomonadota</taxon>
        <taxon>Gammaproteobacteria</taxon>
        <taxon>Lysobacterales</taxon>
        <taxon>Lysobacteraceae</taxon>
        <taxon>Xylella</taxon>
    </lineage>
</organism>
<accession>Z9JLC4</accession>
<feature type="transmembrane region" description="Helical" evidence="1">
    <location>
        <begin position="138"/>
        <end position="157"/>
    </location>
</feature>
<proteinExistence type="predicted"/>
<dbReference type="InterPro" id="IPR036259">
    <property type="entry name" value="MFS_trans_sf"/>
</dbReference>
<evidence type="ECO:0000256" key="1">
    <source>
        <dbReference type="SAM" id="Phobius"/>
    </source>
</evidence>
<feature type="transmembrane region" description="Helical" evidence="1">
    <location>
        <begin position="20"/>
        <end position="37"/>
    </location>
</feature>
<dbReference type="OrthoDB" id="9797953at2"/>
<reference evidence="2 3" key="1">
    <citation type="journal article" date="2014" name="Genome Announc.">
        <title>Draft Genome Sequence of Xylella fastidiosa Pear Leaf Scorch Strain in Taiwan.</title>
        <authorList>
            <person name="Su C.C."/>
            <person name="Deng W.L."/>
            <person name="Jan F.J."/>
            <person name="Chang C.J."/>
            <person name="Huang H."/>
            <person name="Chen J."/>
        </authorList>
    </citation>
    <scope>NUCLEOTIDE SEQUENCE [LARGE SCALE GENOMIC DNA]</scope>
    <source>
        <strain evidence="2 3">PLS229</strain>
    </source>
</reference>
<feature type="transmembrane region" description="Helical" evidence="1">
    <location>
        <begin position="252"/>
        <end position="271"/>
    </location>
</feature>